<dbReference type="AlphaFoldDB" id="A0A5J4WVE8"/>
<dbReference type="Proteomes" id="UP000324800">
    <property type="component" value="Unassembled WGS sequence"/>
</dbReference>
<evidence type="ECO:0000313" key="3">
    <source>
        <dbReference type="Proteomes" id="UP000324800"/>
    </source>
</evidence>
<reference evidence="2 3" key="1">
    <citation type="submission" date="2019-03" db="EMBL/GenBank/DDBJ databases">
        <title>Single cell metagenomics reveals metabolic interactions within the superorganism composed of flagellate Streblomastix strix and complex community of Bacteroidetes bacteria on its surface.</title>
        <authorList>
            <person name="Treitli S.C."/>
            <person name="Kolisko M."/>
            <person name="Husnik F."/>
            <person name="Keeling P."/>
            <person name="Hampl V."/>
        </authorList>
    </citation>
    <scope>NUCLEOTIDE SEQUENCE [LARGE SCALE GENOMIC DNA]</scope>
    <source>
        <strain evidence="2">ST1C</strain>
    </source>
</reference>
<gene>
    <name evidence="2" type="ORF">EZS28_006146</name>
</gene>
<proteinExistence type="predicted"/>
<sequence>MADMIMGNKEMVMIELFSTNHALHIIAGDAKMLREEATAPKDAKENLKTDVGVTLLHRSESKKKVEKILRHSKLIANQESTGTTTAGKGEATQQTQRQAQAVQPFQQQQKFAGFRSNSNGKGWNNRFFKQPATFVNWGMNQPNTSVNAQLGYSRPYKQSWTGLGQQLQGNSWPRFQFQGHYYQQKRQAAMLNMPKYPKPSLYCNHAQALPQQP</sequence>
<evidence type="ECO:0000256" key="1">
    <source>
        <dbReference type="SAM" id="MobiDB-lite"/>
    </source>
</evidence>
<feature type="region of interest" description="Disordered" evidence="1">
    <location>
        <begin position="76"/>
        <end position="98"/>
    </location>
</feature>
<organism evidence="2 3">
    <name type="scientific">Streblomastix strix</name>
    <dbReference type="NCBI Taxonomy" id="222440"/>
    <lineage>
        <taxon>Eukaryota</taxon>
        <taxon>Metamonada</taxon>
        <taxon>Preaxostyla</taxon>
        <taxon>Oxymonadida</taxon>
        <taxon>Streblomastigidae</taxon>
        <taxon>Streblomastix</taxon>
    </lineage>
</organism>
<dbReference type="EMBL" id="SNRW01000981">
    <property type="protein sequence ID" value="KAA6398325.1"/>
    <property type="molecule type" value="Genomic_DNA"/>
</dbReference>
<comment type="caution">
    <text evidence="2">The sequence shown here is derived from an EMBL/GenBank/DDBJ whole genome shotgun (WGS) entry which is preliminary data.</text>
</comment>
<feature type="compositionally biased region" description="Low complexity" evidence="1">
    <location>
        <begin position="81"/>
        <end position="98"/>
    </location>
</feature>
<accession>A0A5J4WVE8</accession>
<name>A0A5J4WVE8_9EUKA</name>
<evidence type="ECO:0000313" key="2">
    <source>
        <dbReference type="EMBL" id="KAA6398325.1"/>
    </source>
</evidence>
<protein>
    <submittedName>
        <fullName evidence="2">Uncharacterized protein</fullName>
    </submittedName>
</protein>